<accession>A0ABP4AH98</accession>
<sequence length="255" mass="26544">MLLAPWFTPVAAAQAPAPAGERHCGDNQLGKDPEGHQAWSARLCLTAEGTKVTASVVQPRCWVKFLLSQHFDPCAVEPGGTASVSFGEHVISRGRAGFVAPYPGPGTYRAEVTVTITARPESGSAPWSRSLTLSDSFTFTADHGPAAALTASAAPAGLDRVRLTLTNVGTGPAARAAVQTAGGRRVRCGGGCALGSLAPKASAAVEVAGWVWGRRPTSWSYGYDRAPRPGRGPGWDHRFAGPVPAEPARRARLLS</sequence>
<protein>
    <submittedName>
        <fullName evidence="2">Uncharacterized protein</fullName>
    </submittedName>
</protein>
<comment type="caution">
    <text evidence="2">The sequence shown here is derived from an EMBL/GenBank/DDBJ whole genome shotgun (WGS) entry which is preliminary data.</text>
</comment>
<keyword evidence="3" id="KW-1185">Reference proteome</keyword>
<organism evidence="2 3">
    <name type="scientific">Nonomuraea longicatena</name>
    <dbReference type="NCBI Taxonomy" id="83682"/>
    <lineage>
        <taxon>Bacteria</taxon>
        <taxon>Bacillati</taxon>
        <taxon>Actinomycetota</taxon>
        <taxon>Actinomycetes</taxon>
        <taxon>Streptosporangiales</taxon>
        <taxon>Streptosporangiaceae</taxon>
        <taxon>Nonomuraea</taxon>
    </lineage>
</organism>
<evidence type="ECO:0000313" key="3">
    <source>
        <dbReference type="Proteomes" id="UP001501578"/>
    </source>
</evidence>
<dbReference type="Proteomes" id="UP001501578">
    <property type="component" value="Unassembled WGS sequence"/>
</dbReference>
<dbReference type="EMBL" id="BAAAHQ010000023">
    <property type="protein sequence ID" value="GAA0936571.1"/>
    <property type="molecule type" value="Genomic_DNA"/>
</dbReference>
<proteinExistence type="predicted"/>
<gene>
    <name evidence="2" type="ORF">GCM10009560_45350</name>
</gene>
<evidence type="ECO:0000256" key="1">
    <source>
        <dbReference type="SAM" id="MobiDB-lite"/>
    </source>
</evidence>
<name>A0ABP4AH98_9ACTN</name>
<reference evidence="3" key="1">
    <citation type="journal article" date="2019" name="Int. J. Syst. Evol. Microbiol.">
        <title>The Global Catalogue of Microorganisms (GCM) 10K type strain sequencing project: providing services to taxonomists for standard genome sequencing and annotation.</title>
        <authorList>
            <consortium name="The Broad Institute Genomics Platform"/>
            <consortium name="The Broad Institute Genome Sequencing Center for Infectious Disease"/>
            <person name="Wu L."/>
            <person name="Ma J."/>
        </authorList>
    </citation>
    <scope>NUCLEOTIDE SEQUENCE [LARGE SCALE GENOMIC DNA]</scope>
    <source>
        <strain evidence="3">JCM 11136</strain>
    </source>
</reference>
<feature type="region of interest" description="Disordered" evidence="1">
    <location>
        <begin position="230"/>
        <end position="255"/>
    </location>
</feature>
<evidence type="ECO:0000313" key="2">
    <source>
        <dbReference type="EMBL" id="GAA0936571.1"/>
    </source>
</evidence>